<accession>A0A6J2WNQ5</accession>
<dbReference type="PANTHER" id="PTHR46096">
    <property type="entry name" value="PERFORIN-1"/>
    <property type="match status" value="1"/>
</dbReference>
<dbReference type="GO" id="GO:0001913">
    <property type="term" value="P:T cell mediated cytotoxicity"/>
    <property type="evidence" value="ECO:0007669"/>
    <property type="project" value="TreeGrafter"/>
</dbReference>
<evidence type="ECO:0000256" key="3">
    <source>
        <dbReference type="ARBA" id="ARBA00009214"/>
    </source>
</evidence>
<dbReference type="InterPro" id="IPR020864">
    <property type="entry name" value="MACPF"/>
</dbReference>
<dbReference type="PROSITE" id="PS00279">
    <property type="entry name" value="MACPF_1"/>
    <property type="match status" value="1"/>
</dbReference>
<keyword evidence="5" id="KW-0204">Cytolysis</keyword>
<dbReference type="SMART" id="SM00239">
    <property type="entry name" value="C2"/>
    <property type="match status" value="1"/>
</dbReference>
<dbReference type="GO" id="GO:0001771">
    <property type="term" value="P:immunological synapse formation"/>
    <property type="evidence" value="ECO:0007669"/>
    <property type="project" value="TreeGrafter"/>
</dbReference>
<name>A0A6J2WNQ5_CHACN</name>
<gene>
    <name evidence="11" type="primary">LOC115825543</name>
</gene>
<dbReference type="PANTHER" id="PTHR46096:SF5">
    <property type="entry name" value="PERFORIN 1.2 PRECURSOR-RELATED"/>
    <property type="match status" value="1"/>
</dbReference>
<dbReference type="InterPro" id="IPR052784">
    <property type="entry name" value="Perforin-1_pore-forming"/>
</dbReference>
<dbReference type="GO" id="GO:0005576">
    <property type="term" value="C:extracellular region"/>
    <property type="evidence" value="ECO:0007669"/>
    <property type="project" value="UniProtKB-SubCell"/>
</dbReference>
<dbReference type="GO" id="GO:0051607">
    <property type="term" value="P:defense response to virus"/>
    <property type="evidence" value="ECO:0007669"/>
    <property type="project" value="TreeGrafter"/>
</dbReference>
<dbReference type="GO" id="GO:0005509">
    <property type="term" value="F:calcium ion binding"/>
    <property type="evidence" value="ECO:0007669"/>
    <property type="project" value="InterPro"/>
</dbReference>
<dbReference type="Gene3D" id="2.60.40.150">
    <property type="entry name" value="C2 domain"/>
    <property type="match status" value="1"/>
</dbReference>
<dbReference type="PROSITE" id="PS50004">
    <property type="entry name" value="C2"/>
    <property type="match status" value="1"/>
</dbReference>
<sequence length="743" mass="84243">MRCFERIMKNYICFSLPCILDPLQFTYRPNHPIDDAVSHVLHTALSSLDISWGNYVRMLFIDYSSAFNTIVSPLLVNDTVVVGLITNKNKRANLEEVEDLMKWCQANCLSLNVSKTKDLVVGFCRTRQRSYTPFSSNGAPVETKYHTYTPIRLSYSNTIETAQKMLAKWFCFTFWWACHLQFSQVISEKQKLGTPEECKNAGFIPGYNLAGEGFDIVKMERKGSFVIDTRKWNKQDGNCILIINRFMNKVKQKLPVAVVDWRARSQCSMKVASRLYESSESLVNDSTSSVSDSWKAGLDIPNVAGQSYGGTHSREARFAMKKSKEDKYSFTKHEVTCSFYSFRVINKPPLHQQFVQAVTTLPKSDNVKAYQELIDTFGTHYISKVTLGGMMKAITSIRTCKATMSGLTDTAVKDCLEVEASATYKSATLSSELQHCEALKRKMGLRRGFSSEFRERQTKVMGGNINGEHLLFSGKLHPNALKTWVESLKTIPDVITYSLKPLHFLLDKKHPARDRLKRAVEKYIKDYALKNVCSAKCRIGRQCNPRDRCACVCNRSRNIHSNCCPAGRGLATLRVYGLRAKGLYGDVTTQTDGSVKVSYGSIIKRTEVINNNDNPRWPESFEFGPIQVSMGTNLKFEVYDADSYWNSDFLGTCSVSLRSGTVSDSCYFKYGAFFFSYTVQCAPSLQGPQCNEYSPSPMESSLAKIFHSRNGILAKDLWKLELGRNYTDELRMKSFKEKEFSHM</sequence>
<dbReference type="InterPro" id="IPR000008">
    <property type="entry name" value="C2_dom"/>
</dbReference>
<keyword evidence="7" id="KW-1015">Disulfide bond</keyword>
<evidence type="ECO:0000256" key="5">
    <source>
        <dbReference type="ARBA" id="ARBA00022852"/>
    </source>
</evidence>
<dbReference type="GO" id="GO:0022829">
    <property type="term" value="F:wide pore channel activity"/>
    <property type="evidence" value="ECO:0007669"/>
    <property type="project" value="TreeGrafter"/>
</dbReference>
<dbReference type="InterPro" id="IPR035892">
    <property type="entry name" value="C2_domain_sf"/>
</dbReference>
<evidence type="ECO:0000259" key="8">
    <source>
        <dbReference type="PROSITE" id="PS50004"/>
    </source>
</evidence>
<evidence type="ECO:0000259" key="9">
    <source>
        <dbReference type="PROSITE" id="PS51412"/>
    </source>
</evidence>
<dbReference type="PROSITE" id="PS51412">
    <property type="entry name" value="MACPF_2"/>
    <property type="match status" value="1"/>
</dbReference>
<evidence type="ECO:0000313" key="10">
    <source>
        <dbReference type="Proteomes" id="UP000504632"/>
    </source>
</evidence>
<dbReference type="GO" id="GO:0140911">
    <property type="term" value="F:pore-forming activity"/>
    <property type="evidence" value="ECO:0007669"/>
    <property type="project" value="InterPro"/>
</dbReference>
<dbReference type="InterPro" id="IPR020863">
    <property type="entry name" value="MACPF_CS"/>
</dbReference>
<comment type="subcellular location">
    <subcellularLocation>
        <location evidence="1">Membrane</location>
    </subcellularLocation>
    <subcellularLocation>
        <location evidence="2">Secreted</location>
    </subcellularLocation>
</comment>
<dbReference type="RefSeq" id="XP_030645187.1">
    <property type="nucleotide sequence ID" value="XM_030789327.1"/>
</dbReference>
<dbReference type="PRINTS" id="PR00764">
    <property type="entry name" value="COMPLEMENTC9"/>
</dbReference>
<dbReference type="AlphaFoldDB" id="A0A6J2WNQ5"/>
<organism evidence="10 11">
    <name type="scientific">Chanos chanos</name>
    <name type="common">Milkfish</name>
    <name type="synonym">Mugil chanos</name>
    <dbReference type="NCBI Taxonomy" id="29144"/>
    <lineage>
        <taxon>Eukaryota</taxon>
        <taxon>Metazoa</taxon>
        <taxon>Chordata</taxon>
        <taxon>Craniata</taxon>
        <taxon>Vertebrata</taxon>
        <taxon>Euteleostomi</taxon>
        <taxon>Actinopterygii</taxon>
        <taxon>Neopterygii</taxon>
        <taxon>Teleostei</taxon>
        <taxon>Ostariophysi</taxon>
        <taxon>Gonorynchiformes</taxon>
        <taxon>Chanidae</taxon>
        <taxon>Chanos</taxon>
    </lineage>
</organism>
<dbReference type="GeneID" id="115825543"/>
<dbReference type="Proteomes" id="UP000504632">
    <property type="component" value="Chromosome 12"/>
</dbReference>
<protein>
    <submittedName>
        <fullName evidence="11">Perforin-1-like</fullName>
    </submittedName>
</protein>
<evidence type="ECO:0000256" key="4">
    <source>
        <dbReference type="ARBA" id="ARBA00022525"/>
    </source>
</evidence>
<dbReference type="Pfam" id="PF00168">
    <property type="entry name" value="C2"/>
    <property type="match status" value="1"/>
</dbReference>
<keyword evidence="4" id="KW-0964">Secreted</keyword>
<feature type="domain" description="MACPF" evidence="9">
    <location>
        <begin position="194"/>
        <end position="531"/>
    </location>
</feature>
<dbReference type="OrthoDB" id="1366754at2759"/>
<evidence type="ECO:0000313" key="11">
    <source>
        <dbReference type="RefSeq" id="XP_030645187.1"/>
    </source>
</evidence>
<dbReference type="GO" id="GO:0005579">
    <property type="term" value="C:membrane attack complex"/>
    <property type="evidence" value="ECO:0007669"/>
    <property type="project" value="InterPro"/>
</dbReference>
<dbReference type="CDD" id="cd04032">
    <property type="entry name" value="C2_Perforin"/>
    <property type="match status" value="1"/>
</dbReference>
<dbReference type="SMART" id="SM00457">
    <property type="entry name" value="MACPF"/>
    <property type="match status" value="1"/>
</dbReference>
<dbReference type="InterPro" id="IPR001862">
    <property type="entry name" value="MAC_perforin"/>
</dbReference>
<dbReference type="InterPro" id="IPR037300">
    <property type="entry name" value="Perforin-1_C2"/>
</dbReference>
<keyword evidence="6" id="KW-0472">Membrane</keyword>
<proteinExistence type="inferred from homology"/>
<evidence type="ECO:0000256" key="7">
    <source>
        <dbReference type="ARBA" id="ARBA00023157"/>
    </source>
</evidence>
<keyword evidence="10" id="KW-1185">Reference proteome</keyword>
<evidence type="ECO:0000256" key="1">
    <source>
        <dbReference type="ARBA" id="ARBA00004370"/>
    </source>
</evidence>
<dbReference type="SUPFAM" id="SSF49562">
    <property type="entry name" value="C2 domain (Calcium/lipid-binding domain, CaLB)"/>
    <property type="match status" value="1"/>
</dbReference>
<evidence type="ECO:0000256" key="2">
    <source>
        <dbReference type="ARBA" id="ARBA00004613"/>
    </source>
</evidence>
<dbReference type="GO" id="GO:0031640">
    <property type="term" value="P:killing of cells of another organism"/>
    <property type="evidence" value="ECO:0007669"/>
    <property type="project" value="UniProtKB-KW"/>
</dbReference>
<reference evidence="11" key="1">
    <citation type="submission" date="2025-08" db="UniProtKB">
        <authorList>
            <consortium name="RefSeq"/>
        </authorList>
    </citation>
    <scope>IDENTIFICATION</scope>
</reference>
<evidence type="ECO:0000256" key="6">
    <source>
        <dbReference type="ARBA" id="ARBA00023136"/>
    </source>
</evidence>
<dbReference type="InParanoid" id="A0A6J2WNQ5"/>
<feature type="domain" description="C2" evidence="8">
    <location>
        <begin position="553"/>
        <end position="670"/>
    </location>
</feature>
<dbReference type="Pfam" id="PF01823">
    <property type="entry name" value="MACPF"/>
    <property type="match status" value="1"/>
</dbReference>
<comment type="similarity">
    <text evidence="3">Belongs to the complement C6/C7/C8/C9 family.</text>
</comment>